<dbReference type="GO" id="GO:0090071">
    <property type="term" value="P:negative regulation of ribosome biogenesis"/>
    <property type="evidence" value="ECO:0007669"/>
    <property type="project" value="UniProtKB-UniRule"/>
</dbReference>
<evidence type="ECO:0000313" key="4">
    <source>
        <dbReference type="Proteomes" id="UP000830236"/>
    </source>
</evidence>
<dbReference type="KEGG" id="agh:M3I41_03260"/>
<dbReference type="InterPro" id="IPR004394">
    <property type="entry name" value="Iojap/RsfS/C7orf30"/>
</dbReference>
<evidence type="ECO:0000313" key="3">
    <source>
        <dbReference type="EMBL" id="UQF80307.1"/>
    </source>
</evidence>
<dbReference type="InterPro" id="IPR043519">
    <property type="entry name" value="NT_sf"/>
</dbReference>
<comment type="subcellular location">
    <subcellularLocation>
        <location evidence="2">Cytoplasm</location>
    </subcellularLocation>
</comment>
<dbReference type="GO" id="GO:0017148">
    <property type="term" value="P:negative regulation of translation"/>
    <property type="evidence" value="ECO:0007669"/>
    <property type="project" value="UniProtKB-UniRule"/>
</dbReference>
<dbReference type="Pfam" id="PF02410">
    <property type="entry name" value="RsfS"/>
    <property type="match status" value="1"/>
</dbReference>
<sequence>MSATPYAIELAYAAAHAASQKKASDIIAIDVSQRLALTDVFLVISAGNERQVMAVVDAVEEALHQAGAKRRMREGYSQAHWVLLDYNDIVVHVQREEDREFYAMERLWKDCPQIELPASVLDSE</sequence>
<accession>A0A929QPF8</accession>
<dbReference type="SUPFAM" id="SSF81301">
    <property type="entry name" value="Nucleotidyltransferase"/>
    <property type="match status" value="1"/>
</dbReference>
<dbReference type="Gene3D" id="3.30.460.10">
    <property type="entry name" value="Beta Polymerase, domain 2"/>
    <property type="match status" value="1"/>
</dbReference>
<dbReference type="GO" id="GO:0043023">
    <property type="term" value="F:ribosomal large subunit binding"/>
    <property type="evidence" value="ECO:0007669"/>
    <property type="project" value="TreeGrafter"/>
</dbReference>
<dbReference type="AlphaFoldDB" id="A0A929QPF8"/>
<dbReference type="PANTHER" id="PTHR21043">
    <property type="entry name" value="IOJAP SUPERFAMILY ORTHOLOG"/>
    <property type="match status" value="1"/>
</dbReference>
<protein>
    <recommendedName>
        <fullName evidence="2">Ribosomal silencing factor RsfS</fullName>
    </recommendedName>
</protein>
<comment type="function">
    <text evidence="2">Functions as a ribosomal silencing factor. Interacts with ribosomal protein uL14 (rplN), blocking formation of intersubunit bridge B8. Prevents association of the 30S and 50S ribosomal subunits and the formation of functional ribosomes, thus repressing translation.</text>
</comment>
<organism evidence="3 4">
    <name type="scientific">Actinomyces graevenitzii</name>
    <dbReference type="NCBI Taxonomy" id="55565"/>
    <lineage>
        <taxon>Bacteria</taxon>
        <taxon>Bacillati</taxon>
        <taxon>Actinomycetota</taxon>
        <taxon>Actinomycetes</taxon>
        <taxon>Actinomycetales</taxon>
        <taxon>Actinomycetaceae</taxon>
        <taxon>Actinomyces</taxon>
    </lineage>
</organism>
<dbReference type="FunFam" id="3.30.460.10:FF:000008">
    <property type="entry name" value="Ribosomal silencing factor RsfS"/>
    <property type="match status" value="1"/>
</dbReference>
<dbReference type="NCBIfam" id="TIGR00090">
    <property type="entry name" value="rsfS_iojap_ybeB"/>
    <property type="match status" value="1"/>
</dbReference>
<gene>
    <name evidence="2 3" type="primary">rsfS</name>
    <name evidence="3" type="ORF">M3I41_03260</name>
</gene>
<dbReference type="GO" id="GO:0005737">
    <property type="term" value="C:cytoplasm"/>
    <property type="evidence" value="ECO:0007669"/>
    <property type="project" value="UniProtKB-SubCell"/>
</dbReference>
<keyword evidence="2" id="KW-0810">Translation regulation</keyword>
<keyword evidence="2" id="KW-0963">Cytoplasm</keyword>
<proteinExistence type="inferred from homology"/>
<dbReference type="EMBL" id="CP097095">
    <property type="protein sequence ID" value="UQF80307.1"/>
    <property type="molecule type" value="Genomic_DNA"/>
</dbReference>
<dbReference type="Proteomes" id="UP000830236">
    <property type="component" value="Chromosome"/>
</dbReference>
<comment type="similarity">
    <text evidence="1 2">Belongs to the Iojap/RsfS family.</text>
</comment>
<comment type="subunit">
    <text evidence="2">Interacts with ribosomal protein uL14 (rplN).</text>
</comment>
<name>A0A929QPF8_9ACTO</name>
<keyword evidence="2" id="KW-0678">Repressor</keyword>
<reference evidence="3" key="1">
    <citation type="submission" date="2022-05" db="EMBL/GenBank/DDBJ databases">
        <title>Using nanopore sequencing to obtain complete genomes from saliva samples.</title>
        <authorList>
            <person name="Baker J.L."/>
        </authorList>
    </citation>
    <scope>NUCLEOTIDE SEQUENCE</scope>
    <source>
        <strain evidence="3">JCVI-JB-Ag32</strain>
    </source>
</reference>
<dbReference type="GO" id="GO:0042256">
    <property type="term" value="P:cytosolic ribosome assembly"/>
    <property type="evidence" value="ECO:0007669"/>
    <property type="project" value="UniProtKB-UniRule"/>
</dbReference>
<evidence type="ECO:0000256" key="2">
    <source>
        <dbReference type="HAMAP-Rule" id="MF_01477"/>
    </source>
</evidence>
<evidence type="ECO:0000256" key="1">
    <source>
        <dbReference type="ARBA" id="ARBA00010574"/>
    </source>
</evidence>
<dbReference type="PANTHER" id="PTHR21043:SF0">
    <property type="entry name" value="MITOCHONDRIAL ASSEMBLY OF RIBOSOMAL LARGE SUBUNIT PROTEIN 1"/>
    <property type="match status" value="1"/>
</dbReference>
<dbReference type="HAMAP" id="MF_01477">
    <property type="entry name" value="Iojap_RsfS"/>
    <property type="match status" value="1"/>
</dbReference>